<name>A0A969W8Z8_9GAMM</name>
<organism evidence="5 6">
    <name type="scientific">Solimonas marina</name>
    <dbReference type="NCBI Taxonomy" id="2714601"/>
    <lineage>
        <taxon>Bacteria</taxon>
        <taxon>Pseudomonadati</taxon>
        <taxon>Pseudomonadota</taxon>
        <taxon>Gammaproteobacteria</taxon>
        <taxon>Nevskiales</taxon>
        <taxon>Nevskiaceae</taxon>
        <taxon>Solimonas</taxon>
    </lineage>
</organism>
<feature type="region of interest" description="Disordered" evidence="3">
    <location>
        <begin position="1"/>
        <end position="24"/>
    </location>
</feature>
<keyword evidence="6" id="KW-1185">Reference proteome</keyword>
<dbReference type="InterPro" id="IPR050109">
    <property type="entry name" value="HTH-type_TetR-like_transc_reg"/>
</dbReference>
<keyword evidence="1 2" id="KW-0238">DNA-binding</keyword>
<proteinExistence type="predicted"/>
<dbReference type="InterPro" id="IPR009057">
    <property type="entry name" value="Homeodomain-like_sf"/>
</dbReference>
<dbReference type="Pfam" id="PF00440">
    <property type="entry name" value="TetR_N"/>
    <property type="match status" value="1"/>
</dbReference>
<dbReference type="InterPro" id="IPR036271">
    <property type="entry name" value="Tet_transcr_reg_TetR-rel_C_sf"/>
</dbReference>
<dbReference type="PANTHER" id="PTHR30055">
    <property type="entry name" value="HTH-TYPE TRANSCRIPTIONAL REGULATOR RUTR"/>
    <property type="match status" value="1"/>
</dbReference>
<protein>
    <submittedName>
        <fullName evidence="5">TetR/AcrR family transcriptional regulator</fullName>
    </submittedName>
</protein>
<accession>A0A969W8Z8</accession>
<dbReference type="EMBL" id="JAAVXB010000003">
    <property type="protein sequence ID" value="NKF22109.1"/>
    <property type="molecule type" value="Genomic_DNA"/>
</dbReference>
<dbReference type="GO" id="GO:0000976">
    <property type="term" value="F:transcription cis-regulatory region binding"/>
    <property type="evidence" value="ECO:0007669"/>
    <property type="project" value="TreeGrafter"/>
</dbReference>
<evidence type="ECO:0000256" key="1">
    <source>
        <dbReference type="ARBA" id="ARBA00023125"/>
    </source>
</evidence>
<feature type="domain" description="HTH tetR-type" evidence="4">
    <location>
        <begin position="27"/>
        <end position="87"/>
    </location>
</feature>
<evidence type="ECO:0000256" key="2">
    <source>
        <dbReference type="PROSITE-ProRule" id="PRU00335"/>
    </source>
</evidence>
<dbReference type="SUPFAM" id="SSF48498">
    <property type="entry name" value="Tetracyclin repressor-like, C-terminal domain"/>
    <property type="match status" value="1"/>
</dbReference>
<dbReference type="AlphaFoldDB" id="A0A969W8Z8"/>
<evidence type="ECO:0000313" key="5">
    <source>
        <dbReference type="EMBL" id="NKF22109.1"/>
    </source>
</evidence>
<dbReference type="PANTHER" id="PTHR30055:SF226">
    <property type="entry name" value="HTH-TYPE TRANSCRIPTIONAL REGULATOR PKSA"/>
    <property type="match status" value="1"/>
</dbReference>
<sequence length="224" mass="24614">MRMAAPKSATADTGRTYGGESAAARQERQRRQFLDAGLTLFGTVGYRATTVRMLCKEAGLIDRYFYKNFQDTEDLLAAIHGASMDHIEAQVLAAIAATTTRTPDAIVAAGLDAFFAAVEDARMTRVCWLEVLGVSPRIQTLYTQRIQRFARLLLDVAQQLQPRWPLDDEEADITTIALVGAISQSAMHWLLTDYHAARATLVSANARLLRGLVGALGEESADRR</sequence>
<dbReference type="GO" id="GO:0003700">
    <property type="term" value="F:DNA-binding transcription factor activity"/>
    <property type="evidence" value="ECO:0007669"/>
    <property type="project" value="TreeGrafter"/>
</dbReference>
<evidence type="ECO:0000313" key="6">
    <source>
        <dbReference type="Proteomes" id="UP000653472"/>
    </source>
</evidence>
<dbReference type="SUPFAM" id="SSF46689">
    <property type="entry name" value="Homeodomain-like"/>
    <property type="match status" value="1"/>
</dbReference>
<evidence type="ECO:0000256" key="3">
    <source>
        <dbReference type="SAM" id="MobiDB-lite"/>
    </source>
</evidence>
<feature type="DNA-binding region" description="H-T-H motif" evidence="2">
    <location>
        <begin position="50"/>
        <end position="69"/>
    </location>
</feature>
<gene>
    <name evidence="5" type="ORF">G7Y82_07250</name>
</gene>
<dbReference type="Gene3D" id="1.10.357.10">
    <property type="entry name" value="Tetracycline Repressor, domain 2"/>
    <property type="match status" value="1"/>
</dbReference>
<dbReference type="PROSITE" id="PS50977">
    <property type="entry name" value="HTH_TETR_2"/>
    <property type="match status" value="1"/>
</dbReference>
<reference evidence="5" key="1">
    <citation type="submission" date="2020-03" db="EMBL/GenBank/DDBJ databases">
        <title>Solimonas marina sp. nov., isolated from deep seawater of the Pacific Ocean.</title>
        <authorList>
            <person name="Liu X."/>
            <person name="Lai Q."/>
            <person name="Sun F."/>
            <person name="Gai Y."/>
            <person name="Li G."/>
            <person name="Shao Z."/>
        </authorList>
    </citation>
    <scope>NUCLEOTIDE SEQUENCE</scope>
    <source>
        <strain evidence="5">C16B3</strain>
    </source>
</reference>
<dbReference type="Proteomes" id="UP000653472">
    <property type="component" value="Unassembled WGS sequence"/>
</dbReference>
<dbReference type="InterPro" id="IPR001647">
    <property type="entry name" value="HTH_TetR"/>
</dbReference>
<evidence type="ECO:0000259" key="4">
    <source>
        <dbReference type="PROSITE" id="PS50977"/>
    </source>
</evidence>
<comment type="caution">
    <text evidence="5">The sequence shown here is derived from an EMBL/GenBank/DDBJ whole genome shotgun (WGS) entry which is preliminary data.</text>
</comment>